<dbReference type="AlphaFoldDB" id="A0A078AMW0"/>
<dbReference type="InParanoid" id="A0A078AMW0"/>
<proteinExistence type="predicted"/>
<sequence>MDLFPTQTVVKFSMFNNNSTKSAVDIKNKFKNIPNLQTRGQTFDVRHLDQFIQFDNSRTQHQQLQGANHSQNGLQITNFGAMGNNDQQASSPVKQESTIESGRMSLQRRAQTAGNLGLITPAQMMQNKRQSKLSSIPVVYTNVRPSTSFISVPRENVSQIKYIDEQKGGPSFLLKRDGVPTLKSLENDGSVQLHYNTERKNFKALNNDQKIFNAKIVQFQGKQDEHGEILIPNADLKYPSQRRQEIYEAKEAFKNYQEIKSQKIFIKKRNRLIQNGWRNGIVGVEVPGDQGSLFYSQKILRQQERSMQRLEKRNEYLKEKAGQSCQIDFYNNDKIIRNDSQTVQMFHGWKSKQISNIRFKNTQESLFGDIRNKWNNQRAQKLVYVFQSNIYSQEETKGRPFNPISGINHYLIS</sequence>
<dbReference type="OrthoDB" id="323913at2759"/>
<accession>A0A078AMW0</accession>
<dbReference type="Proteomes" id="UP000039865">
    <property type="component" value="Unassembled WGS sequence"/>
</dbReference>
<keyword evidence="2" id="KW-1185">Reference proteome</keyword>
<organism evidence="1 2">
    <name type="scientific">Stylonychia lemnae</name>
    <name type="common">Ciliate</name>
    <dbReference type="NCBI Taxonomy" id="5949"/>
    <lineage>
        <taxon>Eukaryota</taxon>
        <taxon>Sar</taxon>
        <taxon>Alveolata</taxon>
        <taxon>Ciliophora</taxon>
        <taxon>Intramacronucleata</taxon>
        <taxon>Spirotrichea</taxon>
        <taxon>Stichotrichia</taxon>
        <taxon>Sporadotrichida</taxon>
        <taxon>Oxytrichidae</taxon>
        <taxon>Stylonychinae</taxon>
        <taxon>Stylonychia</taxon>
    </lineage>
</organism>
<reference evidence="1 2" key="1">
    <citation type="submission" date="2014-06" db="EMBL/GenBank/DDBJ databases">
        <authorList>
            <person name="Swart Estienne"/>
        </authorList>
    </citation>
    <scope>NUCLEOTIDE SEQUENCE [LARGE SCALE GENOMIC DNA]</scope>
    <source>
        <strain evidence="1 2">130c</strain>
    </source>
</reference>
<gene>
    <name evidence="1" type="primary">Contig17110.g18228</name>
    <name evidence="1" type="ORF">STYLEM_11248</name>
</gene>
<evidence type="ECO:0000313" key="2">
    <source>
        <dbReference type="Proteomes" id="UP000039865"/>
    </source>
</evidence>
<evidence type="ECO:0000313" key="1">
    <source>
        <dbReference type="EMBL" id="CDW82218.1"/>
    </source>
</evidence>
<dbReference type="EMBL" id="CCKQ01010680">
    <property type="protein sequence ID" value="CDW82218.1"/>
    <property type="molecule type" value="Genomic_DNA"/>
</dbReference>
<protein>
    <submittedName>
        <fullName evidence="1">Uncharacterized protein</fullName>
    </submittedName>
</protein>
<name>A0A078AMW0_STYLE</name>